<comment type="caution">
    <text evidence="2">The sequence shown here is derived from an EMBL/GenBank/DDBJ whole genome shotgun (WGS) entry which is preliminary data.</text>
</comment>
<keyword evidence="3" id="KW-1185">Reference proteome</keyword>
<proteinExistence type="predicted"/>
<keyword evidence="1" id="KW-0472">Membrane</keyword>
<keyword evidence="1" id="KW-1133">Transmembrane helix</keyword>
<name>A0A6L5Z466_9RHOB</name>
<evidence type="ECO:0000313" key="2">
    <source>
        <dbReference type="EMBL" id="MSU90880.1"/>
    </source>
</evidence>
<dbReference type="RefSeq" id="WP_154447477.1">
    <property type="nucleotide sequence ID" value="NZ_WIND01000013.1"/>
</dbReference>
<sequence>MPDTSSDLQHDLSAGNGAGLIVIAAATVFGAILGGLARRSSIDRPSLIGYFAKNVDFHHLEQASMPVAEHPTRRFSHHVSAAFVAFSLAALLWMTVQSLEWMSERTFLTLASCLLFVALVAAGGLSLHLVHWLVLSPRRRREAR</sequence>
<dbReference type="EMBL" id="WIND01000013">
    <property type="protein sequence ID" value="MSU90880.1"/>
    <property type="molecule type" value="Genomic_DNA"/>
</dbReference>
<evidence type="ECO:0000313" key="3">
    <source>
        <dbReference type="Proteomes" id="UP000474957"/>
    </source>
</evidence>
<evidence type="ECO:0000256" key="1">
    <source>
        <dbReference type="SAM" id="Phobius"/>
    </source>
</evidence>
<reference evidence="2 3" key="1">
    <citation type="submission" date="2019-10" db="EMBL/GenBank/DDBJ databases">
        <title>Cognatihalovulum marinum gen. nov. sp. nov., a new member of the family Rhodobacteraceae isolated from deep seawater of the Northwest Indian Ocean.</title>
        <authorList>
            <person name="Ruan C."/>
            <person name="Wang J."/>
            <person name="Zheng X."/>
            <person name="Song L."/>
            <person name="Zhu Y."/>
            <person name="Huang Y."/>
            <person name="Lu Z."/>
            <person name="Du W."/>
            <person name="Huang L."/>
            <person name="Dai X."/>
        </authorList>
    </citation>
    <scope>NUCLEOTIDE SEQUENCE [LARGE SCALE GENOMIC DNA]</scope>
    <source>
        <strain evidence="2 3">2CG4</strain>
    </source>
</reference>
<feature type="transmembrane region" description="Helical" evidence="1">
    <location>
        <begin position="20"/>
        <end position="37"/>
    </location>
</feature>
<feature type="transmembrane region" description="Helical" evidence="1">
    <location>
        <begin position="75"/>
        <end position="95"/>
    </location>
</feature>
<keyword evidence="1" id="KW-0812">Transmembrane</keyword>
<accession>A0A6L5Z466</accession>
<feature type="transmembrane region" description="Helical" evidence="1">
    <location>
        <begin position="107"/>
        <end position="135"/>
    </location>
</feature>
<dbReference type="Proteomes" id="UP000474957">
    <property type="component" value="Unassembled WGS sequence"/>
</dbReference>
<organism evidence="2 3">
    <name type="scientific">Halovulum marinum</name>
    <dbReference type="NCBI Taxonomy" id="2662447"/>
    <lineage>
        <taxon>Bacteria</taxon>
        <taxon>Pseudomonadati</taxon>
        <taxon>Pseudomonadota</taxon>
        <taxon>Alphaproteobacteria</taxon>
        <taxon>Rhodobacterales</taxon>
        <taxon>Paracoccaceae</taxon>
        <taxon>Halovulum</taxon>
    </lineage>
</organism>
<protein>
    <submittedName>
        <fullName evidence="2">Uncharacterized protein</fullName>
    </submittedName>
</protein>
<gene>
    <name evidence="2" type="ORF">GE300_14860</name>
</gene>
<dbReference type="AlphaFoldDB" id="A0A6L5Z466"/>